<dbReference type="Proteomes" id="UP000265520">
    <property type="component" value="Unassembled WGS sequence"/>
</dbReference>
<protein>
    <submittedName>
        <fullName evidence="1">Uncharacterized protein</fullName>
    </submittedName>
</protein>
<name>A0A392S9D3_9FABA</name>
<comment type="caution">
    <text evidence="1">The sequence shown here is derived from an EMBL/GenBank/DDBJ whole genome shotgun (WGS) entry which is preliminary data.</text>
</comment>
<dbReference type="AlphaFoldDB" id="A0A392S9D3"/>
<evidence type="ECO:0000313" key="1">
    <source>
        <dbReference type="EMBL" id="MCI45501.1"/>
    </source>
</evidence>
<accession>A0A392S9D3</accession>
<feature type="non-terminal residue" evidence="1">
    <location>
        <position position="45"/>
    </location>
</feature>
<organism evidence="1 2">
    <name type="scientific">Trifolium medium</name>
    <dbReference type="NCBI Taxonomy" id="97028"/>
    <lineage>
        <taxon>Eukaryota</taxon>
        <taxon>Viridiplantae</taxon>
        <taxon>Streptophyta</taxon>
        <taxon>Embryophyta</taxon>
        <taxon>Tracheophyta</taxon>
        <taxon>Spermatophyta</taxon>
        <taxon>Magnoliopsida</taxon>
        <taxon>eudicotyledons</taxon>
        <taxon>Gunneridae</taxon>
        <taxon>Pentapetalae</taxon>
        <taxon>rosids</taxon>
        <taxon>fabids</taxon>
        <taxon>Fabales</taxon>
        <taxon>Fabaceae</taxon>
        <taxon>Papilionoideae</taxon>
        <taxon>50 kb inversion clade</taxon>
        <taxon>NPAAA clade</taxon>
        <taxon>Hologalegina</taxon>
        <taxon>IRL clade</taxon>
        <taxon>Trifolieae</taxon>
        <taxon>Trifolium</taxon>
    </lineage>
</organism>
<keyword evidence="2" id="KW-1185">Reference proteome</keyword>
<dbReference type="EMBL" id="LXQA010345051">
    <property type="protein sequence ID" value="MCI45501.1"/>
    <property type="molecule type" value="Genomic_DNA"/>
</dbReference>
<sequence length="45" mass="5317">MPTFHFNRVSESVFESLVRSLHEVREREKENGRAALRTPFSTRVI</sequence>
<proteinExistence type="predicted"/>
<evidence type="ECO:0000313" key="2">
    <source>
        <dbReference type="Proteomes" id="UP000265520"/>
    </source>
</evidence>
<reference evidence="1 2" key="1">
    <citation type="journal article" date="2018" name="Front. Plant Sci.">
        <title>Red Clover (Trifolium pratense) and Zigzag Clover (T. medium) - A Picture of Genomic Similarities and Differences.</title>
        <authorList>
            <person name="Dluhosova J."/>
            <person name="Istvanek J."/>
            <person name="Nedelnik J."/>
            <person name="Repkova J."/>
        </authorList>
    </citation>
    <scope>NUCLEOTIDE SEQUENCE [LARGE SCALE GENOMIC DNA]</scope>
    <source>
        <strain evidence="2">cv. 10/8</strain>
        <tissue evidence="1">Leaf</tissue>
    </source>
</reference>